<reference evidence="1" key="1">
    <citation type="submission" date="2017-02" db="EMBL/GenBank/DDBJ databases">
        <authorList>
            <person name="Regsiter A."/>
            <person name="William W."/>
        </authorList>
    </citation>
    <scope>NUCLEOTIDE SEQUENCE</scope>
    <source>
        <strain evidence="1">BdmA 4</strain>
    </source>
</reference>
<proteinExistence type="predicted"/>
<dbReference type="InterPro" id="IPR014942">
    <property type="entry name" value="AbiEii"/>
</dbReference>
<evidence type="ECO:0000313" key="1">
    <source>
        <dbReference type="EMBL" id="SLM18694.1"/>
    </source>
</evidence>
<organism evidence="1">
    <name type="scientific">uncultured spirochete</name>
    <dbReference type="NCBI Taxonomy" id="156406"/>
    <lineage>
        <taxon>Bacteria</taxon>
        <taxon>Pseudomonadati</taxon>
        <taxon>Spirochaetota</taxon>
        <taxon>Spirochaetia</taxon>
        <taxon>Spirochaetales</taxon>
        <taxon>environmental samples</taxon>
    </lineage>
</organism>
<dbReference type="Gene3D" id="3.10.450.620">
    <property type="entry name" value="JHP933, nucleotidyltransferase-like core domain"/>
    <property type="match status" value="1"/>
</dbReference>
<dbReference type="EMBL" id="FWDO01000005">
    <property type="protein sequence ID" value="SLM18694.1"/>
    <property type="molecule type" value="Genomic_DNA"/>
</dbReference>
<protein>
    <recommendedName>
        <fullName evidence="2">Nucleotidyl transferase AbiEii/AbiGii toxin family protein</fullName>
    </recommendedName>
</protein>
<sequence length="288" mass="33054">MIEAAVQLFEDRAEKNGGLMERALAETIQYIALLGLSRRDFFYKSALYGGTALRMLYNLDRFSEDLDFSLLDSDRNFSLDPYVSFVQNELDSYGFHTEVFVKEKNVQTPIESAFIKAGTKLHIVEARVPPSLTRRIAGNDVCKVKFEVDTDPPAGIESDISYIDSPISFPVRVCDGPTLFAGKLSALLTRGWHQRVKGRDWFDMVFLINRNIPVSLSHLESRLRQAGFYTKVSHLSETELRELLEKRIQDVDIELAKKDVIRFIRNPKDVDVWSKDYFRYVAGKLRVQ</sequence>
<dbReference type="Pfam" id="PF08843">
    <property type="entry name" value="AbiEii"/>
    <property type="match status" value="1"/>
</dbReference>
<dbReference type="AlphaFoldDB" id="A0A3P3XR87"/>
<evidence type="ECO:0008006" key="2">
    <source>
        <dbReference type="Google" id="ProtNLM"/>
    </source>
</evidence>
<gene>
    <name evidence="1" type="ORF">SPIRO4BDMA_50209</name>
</gene>
<accession>A0A3P3XR87</accession>
<name>A0A3P3XR87_9SPIR</name>